<accession>A0A016TWS3</accession>
<dbReference type="EMBL" id="JARK01001406">
    <property type="protein sequence ID" value="EYC07489.1"/>
    <property type="molecule type" value="Genomic_DNA"/>
</dbReference>
<feature type="compositionally biased region" description="Basic and acidic residues" evidence="1">
    <location>
        <begin position="1"/>
        <end position="12"/>
    </location>
</feature>
<dbReference type="OrthoDB" id="5877704at2759"/>
<feature type="transmembrane region" description="Helical" evidence="2">
    <location>
        <begin position="474"/>
        <end position="495"/>
    </location>
</feature>
<feature type="region of interest" description="Disordered" evidence="1">
    <location>
        <begin position="1"/>
        <end position="246"/>
    </location>
</feature>
<evidence type="ECO:0000256" key="1">
    <source>
        <dbReference type="SAM" id="MobiDB-lite"/>
    </source>
</evidence>
<evidence type="ECO:0000313" key="3">
    <source>
        <dbReference type="EMBL" id="EYC07489.1"/>
    </source>
</evidence>
<gene>
    <name evidence="3" type="primary">Acey_s0070.g459</name>
    <name evidence="3" type="ORF">Y032_0070g459</name>
</gene>
<keyword evidence="4" id="KW-1185">Reference proteome</keyword>
<comment type="caution">
    <text evidence="3">The sequence shown here is derived from an EMBL/GenBank/DDBJ whole genome shotgun (WGS) entry which is preliminary data.</text>
</comment>
<keyword evidence="2" id="KW-0812">Transmembrane</keyword>
<feature type="compositionally biased region" description="Basic and acidic residues" evidence="1">
    <location>
        <begin position="419"/>
        <end position="430"/>
    </location>
</feature>
<feature type="compositionally biased region" description="Basic and acidic residues" evidence="1">
    <location>
        <begin position="224"/>
        <end position="243"/>
    </location>
</feature>
<dbReference type="AlphaFoldDB" id="A0A016TWS3"/>
<keyword evidence="2" id="KW-1133">Transmembrane helix</keyword>
<feature type="region of interest" description="Disordered" evidence="1">
    <location>
        <begin position="402"/>
        <end position="437"/>
    </location>
</feature>
<reference evidence="4" key="1">
    <citation type="journal article" date="2015" name="Nat. Genet.">
        <title>The genome and transcriptome of the zoonotic hookworm Ancylostoma ceylanicum identify infection-specific gene families.</title>
        <authorList>
            <person name="Schwarz E.M."/>
            <person name="Hu Y."/>
            <person name="Antoshechkin I."/>
            <person name="Miller M.M."/>
            <person name="Sternberg P.W."/>
            <person name="Aroian R.V."/>
        </authorList>
    </citation>
    <scope>NUCLEOTIDE SEQUENCE</scope>
    <source>
        <strain evidence="4">HY135</strain>
    </source>
</reference>
<dbReference type="Proteomes" id="UP000024635">
    <property type="component" value="Unassembled WGS sequence"/>
</dbReference>
<feature type="region of interest" description="Disordered" evidence="1">
    <location>
        <begin position="286"/>
        <end position="370"/>
    </location>
</feature>
<organism evidence="3 4">
    <name type="scientific">Ancylostoma ceylanicum</name>
    <dbReference type="NCBI Taxonomy" id="53326"/>
    <lineage>
        <taxon>Eukaryota</taxon>
        <taxon>Metazoa</taxon>
        <taxon>Ecdysozoa</taxon>
        <taxon>Nematoda</taxon>
        <taxon>Chromadorea</taxon>
        <taxon>Rhabditida</taxon>
        <taxon>Rhabditina</taxon>
        <taxon>Rhabditomorpha</taxon>
        <taxon>Strongyloidea</taxon>
        <taxon>Ancylostomatidae</taxon>
        <taxon>Ancylostomatinae</taxon>
        <taxon>Ancylostoma</taxon>
    </lineage>
</organism>
<feature type="compositionally biased region" description="Low complexity" evidence="1">
    <location>
        <begin position="294"/>
        <end position="307"/>
    </location>
</feature>
<evidence type="ECO:0000313" key="4">
    <source>
        <dbReference type="Proteomes" id="UP000024635"/>
    </source>
</evidence>
<protein>
    <submittedName>
        <fullName evidence="3">Uncharacterized protein</fullName>
    </submittedName>
</protein>
<feature type="compositionally biased region" description="Polar residues" evidence="1">
    <location>
        <begin position="201"/>
        <end position="216"/>
    </location>
</feature>
<keyword evidence="2" id="KW-0472">Membrane</keyword>
<name>A0A016TWS3_9BILA</name>
<feature type="compositionally biased region" description="Basic and acidic residues" evidence="1">
    <location>
        <begin position="81"/>
        <end position="97"/>
    </location>
</feature>
<evidence type="ECO:0000256" key="2">
    <source>
        <dbReference type="SAM" id="Phobius"/>
    </source>
</evidence>
<feature type="compositionally biased region" description="Polar residues" evidence="1">
    <location>
        <begin position="320"/>
        <end position="330"/>
    </location>
</feature>
<proteinExistence type="predicted"/>
<feature type="compositionally biased region" description="Basic and acidic residues" evidence="1">
    <location>
        <begin position="165"/>
        <end position="177"/>
    </location>
</feature>
<feature type="compositionally biased region" description="Basic residues" evidence="1">
    <location>
        <begin position="136"/>
        <end position="145"/>
    </location>
</feature>
<feature type="compositionally biased region" description="Low complexity" evidence="1">
    <location>
        <begin position="102"/>
        <end position="112"/>
    </location>
</feature>
<sequence length="507" mass="56972">MAVIDSRAKESDVQDSVSKKMQTLLGETGSSRARRNRHADQVEAAPPDSDGESLPSLDKVRFDDNPVQIRDSQKERKKREKANVKRTERKQRREEQKPTPVPSSTSTDSLPSLNKIRFDDHIVAITDPEPQEKPSKRSKKKKKKQKEKEISGEKITTAESFAIGDRSDEMILKETVKQNEQGEEGSNRGSRKRRNRPPQDSIRTTLQLEQLNGDNNGSRRMRRGRESVRGSKEDATPSKRDEVAVEPNIRIGDRLFSREETEGILRKIGQLKNDRAADRPRRYTNFNRIESCRTSRSASPTSSARLPLPAPIPPSVPAANKSSRSRTNSPRKVGMGQASRPNFHRIDSCRTSRASSPQGDQGLPKQRVRVGDRFMTIPEAEEMLQRMLKANVEKGKQAAARAEAGVADEEKEPVMMQRPSRERLSKERITRSPPSYRGKLDRRAIAAAEAQRANDDSDCNFSHLNTVVRRDDEVSTIVVAFVFGVIAFAVLSLLVSKVTNYTAMATE</sequence>